<reference evidence="1 2" key="1">
    <citation type="submission" date="2016-07" db="EMBL/GenBank/DDBJ databases">
        <title>Pervasive Adenine N6-methylation of Active Genes in Fungi.</title>
        <authorList>
            <consortium name="DOE Joint Genome Institute"/>
            <person name="Mondo S.J."/>
            <person name="Dannebaum R.O."/>
            <person name="Kuo R.C."/>
            <person name="Labutti K."/>
            <person name="Haridas S."/>
            <person name="Kuo A."/>
            <person name="Salamov A."/>
            <person name="Ahrendt S.R."/>
            <person name="Lipzen A."/>
            <person name="Sullivan W."/>
            <person name="Andreopoulos W.B."/>
            <person name="Clum A."/>
            <person name="Lindquist E."/>
            <person name="Daum C."/>
            <person name="Ramamoorthy G.K."/>
            <person name="Gryganskyi A."/>
            <person name="Culley D."/>
            <person name="Magnuson J.K."/>
            <person name="James T.Y."/>
            <person name="O'Malley M.A."/>
            <person name="Stajich J.E."/>
            <person name="Spatafora J.W."/>
            <person name="Visel A."/>
            <person name="Grigoriev I.V."/>
        </authorList>
    </citation>
    <scope>NUCLEOTIDE SEQUENCE [LARGE SCALE GENOMIC DNA]</scope>
    <source>
        <strain evidence="1 2">62-1032</strain>
    </source>
</reference>
<accession>A0A1Y2FWU3</accession>
<organism evidence="1 2">
    <name type="scientific">Leucosporidium creatinivorum</name>
    <dbReference type="NCBI Taxonomy" id="106004"/>
    <lineage>
        <taxon>Eukaryota</taxon>
        <taxon>Fungi</taxon>
        <taxon>Dikarya</taxon>
        <taxon>Basidiomycota</taxon>
        <taxon>Pucciniomycotina</taxon>
        <taxon>Microbotryomycetes</taxon>
        <taxon>Leucosporidiales</taxon>
        <taxon>Leucosporidium</taxon>
    </lineage>
</organism>
<dbReference type="Proteomes" id="UP000193467">
    <property type="component" value="Unassembled WGS sequence"/>
</dbReference>
<name>A0A1Y2FWU3_9BASI</name>
<gene>
    <name evidence="1" type="ORF">BCR35DRAFT_301582</name>
</gene>
<comment type="caution">
    <text evidence="1">The sequence shown here is derived from an EMBL/GenBank/DDBJ whole genome shotgun (WGS) entry which is preliminary data.</text>
</comment>
<keyword evidence="2" id="KW-1185">Reference proteome</keyword>
<dbReference type="AlphaFoldDB" id="A0A1Y2FWU3"/>
<evidence type="ECO:0000313" key="1">
    <source>
        <dbReference type="EMBL" id="ORY88448.1"/>
    </source>
</evidence>
<protein>
    <submittedName>
        <fullName evidence="1">Uncharacterized protein</fullName>
    </submittedName>
</protein>
<evidence type="ECO:0000313" key="2">
    <source>
        <dbReference type="Proteomes" id="UP000193467"/>
    </source>
</evidence>
<dbReference type="InParanoid" id="A0A1Y2FWU3"/>
<dbReference type="EMBL" id="MCGR01000010">
    <property type="protein sequence ID" value="ORY88448.1"/>
    <property type="molecule type" value="Genomic_DNA"/>
</dbReference>
<sequence length="180" mass="19280">MYSASTLHAFYNIPLIPRMVAVMIPPTPIALTIMKTFRLIFCLNSSLLASFRAWSLKPIGGMARLVSCFPCHCFSLDAAAPAPAPAPTPTPWPPPRPSRREYARCLGPARAGALEVVVAVPTGLGVREVEGEDEAVRSESVGGEKGFDLLEVTAAAGGRDMVLNQGEELSRCFGTPRIEL</sequence>
<proteinExistence type="predicted"/>